<dbReference type="OMA" id="AQMAHTD"/>
<dbReference type="InterPro" id="IPR036859">
    <property type="entry name" value="CAP-Gly_dom_sf"/>
</dbReference>
<dbReference type="Pfam" id="PF01302">
    <property type="entry name" value="CAP_GLY"/>
    <property type="match status" value="1"/>
</dbReference>
<sequence length="1713" mass="189296">MTSDFRAATETELFFKRFFKGNWKMLAVHTVQATQVESRLPATRNRRSLLQTPKAISSKLKSPELKPLNVSPTSAGSGIPQKSSVLQSKHLLIGQRVWTADGRVGTLQFKGKTHFSQGCLCGIQLDEPVGKNDGSVDGIQYFKCSPNHGIFIHAFKVQAVNSAGEVKPLELAPNTSGKIALQSQQGTGKDTKASSKIPSLGVSGRIARPKSLLVSEEKTTCKVTVGRRSLPKRTEVTRIECISSSEKASNGSKLFQKKRISPADSGITVPGWTHDRSPPTSRLSSIPSKSPSVSCHDATFTLSRDQSPACRPQPTDRSPPSRKRTPEQPSPRTRKSSNGSLKKGLSSRPSLNDLTQLLQDGSQAESDKSKLRKPSSARPKTTLNETFEVGIGTHRISPITGEKKYRRGSASTATATKDLNTTFDIGNKDSPLYWEPRDKVTSTPLSSNENNYFWEPEGETQSDVKATYVPLDAEEEDIEYNEFWAVPSSLDTPTGRLRFDLLTPEEFEQALKDCNIPLESPQNKVPPSFEETFAESQLAELQLPEQQLEPQLTDHCKPKVLDSLTVVDDYLLVGADLTFESIPSFLVPAWSMDSEAAHLETNLPDKKEPEGVSSKLEPTHELDEPEDPANRSLEAEKLTADNNSDITNNNTEVDPTVNNKRPAPTLDSRTSNNSAMNESDDKSVTIVPCEKSLSAKESSEDSYSQKAPNVESNLLGEEDECIFTEDLSNEWKNLVQQAEEDLETEDVPQTSKLPEVNGDMLLSSNGSAANEPKVEAADHVLCHSTSPKQETHVKVSTGEEMVFQINSSSEKAETGVAKAVSPAITLNILNTTFDQVTAEKETSFVSEGSSESASTVIAEGTSETDKDQTKLIGLRERCPSAELETVTQCEMAEMVSPSYNKKKFGPEVFDSGPTTQPATTSPTEPQKGKENSDSKLPRKRMSYLQQPKSFSSSRDSESSAKSHVAAAKLKLAAAKSSDSKPDAPAQEYKPKKGYTPSWKLNSKTPTAATSKNPSNPTSTIPKQKTTETGTGKDTKASSKLVGIKSKIDTGRRSVDLTGNKPSLTNKKSTGQNSTSSLEVEPNSLSSSNRSMKSDLSGVATKTSSRSSSIGGKPANKTTSSLRHTDRGRQERKTSTSTVNSETSQRTESRASLSSRHSTSTSDAKHHVKRPRPTPRKETPQVTPKPQAFSFSRPSRLAPTSLAKPRNFTGKQADGNQSKNDSQLTNSLTNGVTSVDAAPVRRVGPVTRLPRTSLLPSKKTDNAQQQDTTRRPSFGREADTTKSAKGRSSPSPAPSIDPEILAKAQADVKRLEALCESRTKELNLIKLNLRAGLQGFDAMSILVQYLTHKLDAFDNPHLKSRIQELQRQLEEAKTITGQKEEELGCIQHELVDTRRSNEEQVAKLQTDHLEQLRQQDERLQEQYTEQLLSTQSEHKQAINSLTEEHLTQISALTFSHHQAVQEMEEHHIVEVSKIQQQHQEHIEELNRQMETDKKQLIDEAQVKQQELHDEVYKWTFQCENHKERVMRLEEALQKDSDSKVQAAILEKRKLEADVESMKSVEELRTVQLMELRRENMALKKDLEKLPVRDDEILRLKAKVEDLKAMMVKKHDYQQQLSSDHITLRENYEREVNEKKRLSMEKEQLSWRLSLHSEGSSPVSLSPGHTFFPCTSPSRSPTRSPTRSPNPSPSVLKQNLSRSSSLDSHESGVFSPQTG</sequence>
<feature type="coiled-coil region" evidence="2">
    <location>
        <begin position="1354"/>
        <end position="1428"/>
    </location>
</feature>
<feature type="compositionally biased region" description="Low complexity" evidence="3">
    <location>
        <begin position="1082"/>
        <end position="1096"/>
    </location>
</feature>
<dbReference type="EnsemblMetazoa" id="XM_038199363.1">
    <property type="protein sequence ID" value="XP_038055291.1"/>
    <property type="gene ID" value="LOC119727474"/>
</dbReference>
<keyword evidence="6" id="KW-1185">Reference proteome</keyword>
<protein>
    <recommendedName>
        <fullName evidence="4">CAP-Gly domain-containing protein</fullName>
    </recommendedName>
</protein>
<feature type="compositionally biased region" description="Basic and acidic residues" evidence="3">
    <location>
        <begin position="601"/>
        <end position="610"/>
    </location>
</feature>
<feature type="compositionally biased region" description="Polar residues" evidence="3">
    <location>
        <begin position="1180"/>
        <end position="1192"/>
    </location>
</feature>
<feature type="compositionally biased region" description="Low complexity" evidence="3">
    <location>
        <begin position="279"/>
        <end position="294"/>
    </location>
</feature>
<feature type="compositionally biased region" description="Basic and acidic residues" evidence="3">
    <location>
        <begin position="926"/>
        <end position="936"/>
    </location>
</feature>
<evidence type="ECO:0000256" key="1">
    <source>
        <dbReference type="ARBA" id="ARBA00023054"/>
    </source>
</evidence>
<feature type="region of interest" description="Disordered" evidence="3">
    <location>
        <begin position="247"/>
        <end position="385"/>
    </location>
</feature>
<dbReference type="InterPro" id="IPR051293">
    <property type="entry name" value="MTUS1/CCDC69"/>
</dbReference>
<accession>A0A913ZW52</accession>
<feature type="compositionally biased region" description="Low complexity" evidence="3">
    <location>
        <begin position="336"/>
        <end position="347"/>
    </location>
</feature>
<dbReference type="PANTHER" id="PTHR24200">
    <property type="entry name" value="TOUCAN, ISOFORM A"/>
    <property type="match status" value="1"/>
</dbReference>
<feature type="compositionally biased region" description="Polar residues" evidence="3">
    <location>
        <begin position="1134"/>
        <end position="1145"/>
    </location>
</feature>
<feature type="compositionally biased region" description="Polar residues" evidence="3">
    <location>
        <begin position="998"/>
        <end position="1021"/>
    </location>
</feature>
<dbReference type="SMART" id="SM01052">
    <property type="entry name" value="CAP_GLY"/>
    <property type="match status" value="1"/>
</dbReference>
<feature type="compositionally biased region" description="Low complexity" evidence="3">
    <location>
        <begin position="961"/>
        <end position="976"/>
    </location>
</feature>
<feature type="compositionally biased region" description="Polar residues" evidence="3">
    <location>
        <begin position="667"/>
        <end position="677"/>
    </location>
</feature>
<dbReference type="GeneID" id="119727474"/>
<name>A0A913ZW52_PATMI</name>
<feature type="compositionally biased region" description="Basic and acidic residues" evidence="3">
    <location>
        <begin position="1267"/>
        <end position="1281"/>
    </location>
</feature>
<feature type="region of interest" description="Disordered" evidence="3">
    <location>
        <begin position="903"/>
        <end position="1298"/>
    </location>
</feature>
<feature type="compositionally biased region" description="Polar residues" evidence="3">
    <location>
        <begin position="912"/>
        <end position="924"/>
    </location>
</feature>
<dbReference type="PANTHER" id="PTHR24200:SF11">
    <property type="entry name" value="TOUCAN, ISOFORM A"/>
    <property type="match status" value="1"/>
</dbReference>
<dbReference type="Proteomes" id="UP000887568">
    <property type="component" value="Unplaced"/>
</dbReference>
<feature type="compositionally biased region" description="Polar residues" evidence="3">
    <location>
        <begin position="1059"/>
        <end position="1077"/>
    </location>
</feature>
<dbReference type="GO" id="GO:0005737">
    <property type="term" value="C:cytoplasm"/>
    <property type="evidence" value="ECO:0007669"/>
    <property type="project" value="TreeGrafter"/>
</dbReference>
<evidence type="ECO:0000313" key="5">
    <source>
        <dbReference type="EnsemblMetazoa" id="XP_038055291.1"/>
    </source>
</evidence>
<feature type="compositionally biased region" description="Polar residues" evidence="3">
    <location>
        <begin position="1213"/>
        <end position="1232"/>
    </location>
</feature>
<evidence type="ECO:0000259" key="4">
    <source>
        <dbReference type="PROSITE" id="PS50245"/>
    </source>
</evidence>
<dbReference type="Gene3D" id="2.30.30.190">
    <property type="entry name" value="CAP Gly-rich-like domain"/>
    <property type="match status" value="1"/>
</dbReference>
<evidence type="ECO:0000256" key="3">
    <source>
        <dbReference type="SAM" id="MobiDB-lite"/>
    </source>
</evidence>
<dbReference type="GO" id="GO:0008017">
    <property type="term" value="F:microtubule binding"/>
    <property type="evidence" value="ECO:0007669"/>
    <property type="project" value="TreeGrafter"/>
</dbReference>
<keyword evidence="1 2" id="KW-0175">Coiled coil</keyword>
<evidence type="ECO:0000313" key="6">
    <source>
        <dbReference type="Proteomes" id="UP000887568"/>
    </source>
</evidence>
<feature type="compositionally biased region" description="Low complexity" evidence="3">
    <location>
        <begin position="844"/>
        <end position="854"/>
    </location>
</feature>
<feature type="compositionally biased region" description="Polar residues" evidence="3">
    <location>
        <begin position="1099"/>
        <end position="1121"/>
    </location>
</feature>
<feature type="region of interest" description="Disordered" evidence="3">
    <location>
        <begin position="844"/>
        <end position="868"/>
    </location>
</feature>
<proteinExistence type="predicted"/>
<feature type="region of interest" description="Disordered" evidence="3">
    <location>
        <begin position="601"/>
        <end position="686"/>
    </location>
</feature>
<dbReference type="InterPro" id="IPR000938">
    <property type="entry name" value="CAP-Gly_domain"/>
</dbReference>
<feature type="compositionally biased region" description="Basic and acidic residues" evidence="3">
    <location>
        <begin position="1122"/>
        <end position="1133"/>
    </location>
</feature>
<feature type="compositionally biased region" description="Basic and acidic residues" evidence="3">
    <location>
        <begin position="1045"/>
        <end position="1054"/>
    </location>
</feature>
<evidence type="ECO:0000256" key="2">
    <source>
        <dbReference type="SAM" id="Coils"/>
    </source>
</evidence>
<feature type="compositionally biased region" description="Low complexity" evidence="3">
    <location>
        <begin position="1149"/>
        <end position="1161"/>
    </location>
</feature>
<organism evidence="5 6">
    <name type="scientific">Patiria miniata</name>
    <name type="common">Bat star</name>
    <name type="synonym">Asterina miniata</name>
    <dbReference type="NCBI Taxonomy" id="46514"/>
    <lineage>
        <taxon>Eukaryota</taxon>
        <taxon>Metazoa</taxon>
        <taxon>Echinodermata</taxon>
        <taxon>Eleutherozoa</taxon>
        <taxon>Asterozoa</taxon>
        <taxon>Asteroidea</taxon>
        <taxon>Valvatacea</taxon>
        <taxon>Valvatida</taxon>
        <taxon>Asterinidae</taxon>
        <taxon>Patiria</taxon>
    </lineage>
</organism>
<feature type="domain" description="CAP-Gly" evidence="4">
    <location>
        <begin position="111"/>
        <end position="153"/>
    </location>
</feature>
<reference evidence="5" key="1">
    <citation type="submission" date="2022-11" db="UniProtKB">
        <authorList>
            <consortium name="EnsemblMetazoa"/>
        </authorList>
    </citation>
    <scope>IDENTIFICATION</scope>
</reference>
<dbReference type="GO" id="GO:0005634">
    <property type="term" value="C:nucleus"/>
    <property type="evidence" value="ECO:0007669"/>
    <property type="project" value="TreeGrafter"/>
</dbReference>
<dbReference type="SUPFAM" id="SSF74924">
    <property type="entry name" value="Cap-Gly domain"/>
    <property type="match status" value="1"/>
</dbReference>
<dbReference type="RefSeq" id="XP_038055291.1">
    <property type="nucleotide sequence ID" value="XM_038199363.1"/>
</dbReference>
<dbReference type="OrthoDB" id="10038993at2759"/>
<dbReference type="PROSITE" id="PS50245">
    <property type="entry name" value="CAP_GLY_2"/>
    <property type="match status" value="1"/>
</dbReference>
<feature type="compositionally biased region" description="Low complexity" evidence="3">
    <location>
        <begin position="1667"/>
        <end position="1683"/>
    </location>
</feature>
<feature type="region of interest" description="Disordered" evidence="3">
    <location>
        <begin position="1651"/>
        <end position="1713"/>
    </location>
</feature>
<feature type="compositionally biased region" description="Polar residues" evidence="3">
    <location>
        <begin position="640"/>
        <end position="659"/>
    </location>
</feature>
<feature type="compositionally biased region" description="Polar residues" evidence="3">
    <location>
        <begin position="348"/>
        <end position="364"/>
    </location>
</feature>
<feature type="coiled-coil region" evidence="2">
    <location>
        <begin position="1467"/>
        <end position="1559"/>
    </location>
</feature>